<feature type="domain" description="Nucleotidyl transferase" evidence="7">
    <location>
        <begin position="2"/>
        <end position="235"/>
    </location>
</feature>
<dbReference type="Pfam" id="PF00483">
    <property type="entry name" value="NTP_transferase"/>
    <property type="match status" value="1"/>
</dbReference>
<reference evidence="11" key="1">
    <citation type="submission" date="2023-11" db="UniProtKB">
        <authorList>
            <consortium name="WormBaseParasite"/>
        </authorList>
    </citation>
    <scope>IDENTIFICATION</scope>
</reference>
<feature type="domain" description="Mannose-1-phosphate guanyltransferase C-terminal" evidence="9">
    <location>
        <begin position="254"/>
        <end position="363"/>
    </location>
</feature>
<evidence type="ECO:0000259" key="9">
    <source>
        <dbReference type="Pfam" id="PF25087"/>
    </source>
</evidence>
<dbReference type="InterPro" id="IPR045233">
    <property type="entry name" value="GMPPB_N"/>
</dbReference>
<keyword evidence="5" id="KW-0547">Nucleotide-binding</keyword>
<dbReference type="Pfam" id="PF08389">
    <property type="entry name" value="Xpo1"/>
    <property type="match status" value="1"/>
</dbReference>
<evidence type="ECO:0000259" key="8">
    <source>
        <dbReference type="Pfam" id="PF08389"/>
    </source>
</evidence>
<dbReference type="GO" id="GO:0009298">
    <property type="term" value="P:GDP-mannose biosynthetic process"/>
    <property type="evidence" value="ECO:0007669"/>
    <property type="project" value="InterPro"/>
</dbReference>
<comment type="similarity">
    <text evidence="2">Belongs to the transferase hexapeptide repeat family.</text>
</comment>
<dbReference type="Proteomes" id="UP000050791">
    <property type="component" value="Unassembled WGS sequence"/>
</dbReference>
<evidence type="ECO:0000256" key="3">
    <source>
        <dbReference type="ARBA" id="ARBA00012387"/>
    </source>
</evidence>
<name>A0AA85BL76_9TREM</name>
<dbReference type="Gene3D" id="3.90.550.10">
    <property type="entry name" value="Spore Coat Polysaccharide Biosynthesis Protein SpsA, Chain A"/>
    <property type="match status" value="1"/>
</dbReference>
<dbReference type="InterPro" id="IPR016024">
    <property type="entry name" value="ARM-type_fold"/>
</dbReference>
<evidence type="ECO:0000256" key="1">
    <source>
        <dbReference type="ARBA" id="ARBA00004823"/>
    </source>
</evidence>
<dbReference type="GO" id="GO:0006913">
    <property type="term" value="P:nucleocytoplasmic transport"/>
    <property type="evidence" value="ECO:0007669"/>
    <property type="project" value="UniProtKB-ARBA"/>
</dbReference>
<dbReference type="InterPro" id="IPR050486">
    <property type="entry name" value="Mannose-1P_guanyltransferase"/>
</dbReference>
<feature type="domain" description="Exportin-1/Importin-beta-like" evidence="8">
    <location>
        <begin position="405"/>
        <end position="559"/>
    </location>
</feature>
<evidence type="ECO:0000256" key="4">
    <source>
        <dbReference type="ARBA" id="ARBA00022679"/>
    </source>
</evidence>
<evidence type="ECO:0000259" key="7">
    <source>
        <dbReference type="Pfam" id="PF00483"/>
    </source>
</evidence>
<protein>
    <recommendedName>
        <fullName evidence="3">mannose-1-phosphate guanylyltransferase</fullName>
        <ecNumber evidence="3">2.7.7.13</ecNumber>
    </recommendedName>
</protein>
<dbReference type="InterPro" id="IPR005835">
    <property type="entry name" value="NTP_transferase_dom"/>
</dbReference>
<dbReference type="CDD" id="cd06425">
    <property type="entry name" value="M1P_guanylylT_B_like_N"/>
    <property type="match status" value="1"/>
</dbReference>
<dbReference type="SUPFAM" id="SSF53448">
    <property type="entry name" value="Nucleotide-diphospho-sugar transferases"/>
    <property type="match status" value="1"/>
</dbReference>
<keyword evidence="6" id="KW-0342">GTP-binding</keyword>
<evidence type="ECO:0000313" key="11">
    <source>
        <dbReference type="WBParaSite" id="SMTH1_61300.1"/>
    </source>
</evidence>
<evidence type="ECO:0000256" key="2">
    <source>
        <dbReference type="ARBA" id="ARBA00007274"/>
    </source>
</evidence>
<evidence type="ECO:0000256" key="6">
    <source>
        <dbReference type="ARBA" id="ARBA00023134"/>
    </source>
</evidence>
<dbReference type="AlphaFoldDB" id="A0AA85BL76"/>
<dbReference type="InterPro" id="IPR029044">
    <property type="entry name" value="Nucleotide-diphossugar_trans"/>
</dbReference>
<sequence length="600" mass="67096">MKALILVGGYGTRLRPLTLTYPKPIVEFCNKPLLLHQIEALAKVGVSEVILAVSKCADRSDILENELKKHEKKIGTKITFSYETEAMGTAGPIALAKDMLLVDDSPFFVLNSDIMCDFPFKAIIAFHKNHGKSGTILVTQVEEPSKYGVVVYDQTTGRVDRFVEKPIEFVGNKINAGIYLLNPSVIDKIPLRPTSIEKEIFPEMANEKQLYCMTLPGFWMDVGQPNDFLKGTSLYLNYLKQSDHSKELATGSNIHGNVLIHPTASVSPTCVLGPSVVIGPECIVEDGVRIRNSTLLQGSIIRSHSWLETCIIGWRCTVGQWVRMENVTVLGEDVIVSDELFVNGARVLPHKSIAQSVVEPQIIIALEENLKSDLPVRPDEAQKFATFACQWLRYFINPVDGIRKPKYFEAKAGQLITLAIIRYYPNHWSSLFDDLLGILVEATDGQVSERNKSDVVAVDLFLDILIDLDSYIISRNVQLTTEELRRSNELKDAMRESCIGSLIHTCYQLIYRFLNSCQSNACLIRKILHTIGLYASWVDLTLVANTEWITLLSRLLQLSIDNNSANAIIRCGIYLYLIGFVNKGMQVIDKLRLLTGIGNS</sequence>
<keyword evidence="4" id="KW-0808">Transferase</keyword>
<dbReference type="PANTHER" id="PTHR22572">
    <property type="entry name" value="SUGAR-1-PHOSPHATE GUANYL TRANSFERASE"/>
    <property type="match status" value="1"/>
</dbReference>
<dbReference type="WBParaSite" id="SMTH1_61300.1">
    <property type="protein sequence ID" value="SMTH1_61300.1"/>
    <property type="gene ID" value="SMTH1_61300"/>
</dbReference>
<dbReference type="EC" id="2.7.7.13" evidence="3"/>
<organism evidence="10 11">
    <name type="scientific">Schistosoma mattheei</name>
    <dbReference type="NCBI Taxonomy" id="31246"/>
    <lineage>
        <taxon>Eukaryota</taxon>
        <taxon>Metazoa</taxon>
        <taxon>Spiralia</taxon>
        <taxon>Lophotrochozoa</taxon>
        <taxon>Platyhelminthes</taxon>
        <taxon>Trematoda</taxon>
        <taxon>Digenea</taxon>
        <taxon>Strigeidida</taxon>
        <taxon>Schistosomatoidea</taxon>
        <taxon>Schistosomatidae</taxon>
        <taxon>Schistosoma</taxon>
    </lineage>
</organism>
<dbReference type="InterPro" id="IPR011989">
    <property type="entry name" value="ARM-like"/>
</dbReference>
<dbReference type="Gene3D" id="2.160.10.10">
    <property type="entry name" value="Hexapeptide repeat proteins"/>
    <property type="match status" value="1"/>
</dbReference>
<dbReference type="Pfam" id="PF25087">
    <property type="entry name" value="GMPPB_C"/>
    <property type="match status" value="1"/>
</dbReference>
<dbReference type="Gene3D" id="1.25.10.10">
    <property type="entry name" value="Leucine-rich Repeat Variant"/>
    <property type="match status" value="1"/>
</dbReference>
<dbReference type="FunFam" id="3.90.550.10:FF:000013">
    <property type="entry name" value="mannose-1-phosphate guanyltransferase beta"/>
    <property type="match status" value="1"/>
</dbReference>
<dbReference type="InterPro" id="IPR013598">
    <property type="entry name" value="Exportin-1/Importin-b-like"/>
</dbReference>
<comment type="pathway">
    <text evidence="1">Nucleotide-sugar biosynthesis; GDP-alpha-D-mannose biosynthesis; GDP-alpha-D-mannose from alpha-D-mannose 1-phosphate (GTP route): step 1/1.</text>
</comment>
<dbReference type="GO" id="GO:0004475">
    <property type="term" value="F:mannose-1-phosphate guanylyltransferase (GTP) activity"/>
    <property type="evidence" value="ECO:0007669"/>
    <property type="project" value="UniProtKB-EC"/>
</dbReference>
<evidence type="ECO:0000256" key="5">
    <source>
        <dbReference type="ARBA" id="ARBA00022741"/>
    </source>
</evidence>
<accession>A0AA85BL76</accession>
<proteinExistence type="inferred from homology"/>
<dbReference type="SUPFAM" id="SSF48371">
    <property type="entry name" value="ARM repeat"/>
    <property type="match status" value="1"/>
</dbReference>
<evidence type="ECO:0000313" key="10">
    <source>
        <dbReference type="Proteomes" id="UP000050791"/>
    </source>
</evidence>
<dbReference type="InterPro" id="IPR056729">
    <property type="entry name" value="GMPPB_C"/>
</dbReference>
<dbReference type="GO" id="GO:0005525">
    <property type="term" value="F:GTP binding"/>
    <property type="evidence" value="ECO:0007669"/>
    <property type="project" value="UniProtKB-KW"/>
</dbReference>